<dbReference type="InterPro" id="IPR020568">
    <property type="entry name" value="Ribosomal_Su5_D2-typ_SF"/>
</dbReference>
<evidence type="ECO:0000256" key="7">
    <source>
        <dbReference type="ARBA" id="ARBA00023221"/>
    </source>
</evidence>
<dbReference type="GO" id="GO:0016126">
    <property type="term" value="P:sterol biosynthetic process"/>
    <property type="evidence" value="ECO:0007669"/>
    <property type="project" value="UniProtKB-KW"/>
</dbReference>
<keyword evidence="3" id="KW-0067">ATP-binding</keyword>
<feature type="domain" description="Galactokinase N-terminal" evidence="11">
    <location>
        <begin position="38"/>
        <end position="85"/>
    </location>
</feature>
<dbReference type="PRINTS" id="PR00473">
    <property type="entry name" value="GALCTOKINASE"/>
</dbReference>
<evidence type="ECO:0000256" key="8">
    <source>
        <dbReference type="ARBA" id="ARBA00023277"/>
    </source>
</evidence>
<evidence type="ECO:0000259" key="11">
    <source>
        <dbReference type="Pfam" id="PF10509"/>
    </source>
</evidence>
<keyword evidence="2" id="KW-0547">Nucleotide-binding</keyword>
<comment type="similarity">
    <text evidence="1">Belongs to the GHMP kinase family. GalK subfamily.</text>
</comment>
<evidence type="ECO:0000256" key="1">
    <source>
        <dbReference type="ARBA" id="ARBA00006566"/>
    </source>
</evidence>
<dbReference type="PRINTS" id="PR00959">
    <property type="entry name" value="MEVGALKINASE"/>
</dbReference>
<dbReference type="Pfam" id="PF00288">
    <property type="entry name" value="GHMP_kinases_N"/>
    <property type="match status" value="1"/>
</dbReference>
<dbReference type="PIRSF" id="PIRSF000530">
    <property type="entry name" value="Galactokinase"/>
    <property type="match status" value="1"/>
</dbReference>
<dbReference type="OrthoDB" id="187738at2759"/>
<evidence type="ECO:0000313" key="12">
    <source>
        <dbReference type="EMBL" id="KIW14593.1"/>
    </source>
</evidence>
<gene>
    <name evidence="12" type="ORF">PV08_07377</name>
</gene>
<keyword evidence="7" id="KW-0443">Lipid metabolism</keyword>
<keyword evidence="12" id="KW-0418">Kinase</keyword>
<dbReference type="InterPro" id="IPR000705">
    <property type="entry name" value="Galactokinase"/>
</dbReference>
<keyword evidence="4" id="KW-0756">Sterol biosynthesis</keyword>
<dbReference type="InterPro" id="IPR014721">
    <property type="entry name" value="Ribsml_uS5_D2-typ_fold_subgr"/>
</dbReference>
<dbReference type="VEuPathDB" id="FungiDB:PV08_07377"/>
<dbReference type="InterPro" id="IPR006206">
    <property type="entry name" value="Mevalonate/galactokinase"/>
</dbReference>
<dbReference type="STRING" id="91928.A0A0D2B6S7"/>
<keyword evidence="4" id="KW-0752">Steroid biosynthesis</keyword>
<dbReference type="HOGENOM" id="CLU_017814_6_2_1"/>
<keyword evidence="8" id="KW-0119">Carbohydrate metabolism</keyword>
<dbReference type="InterPro" id="IPR006204">
    <property type="entry name" value="GHMP_kinase_N_dom"/>
</dbReference>
<evidence type="ECO:0000256" key="5">
    <source>
        <dbReference type="ARBA" id="ARBA00023144"/>
    </source>
</evidence>
<dbReference type="GO" id="GO:0005829">
    <property type="term" value="C:cytosol"/>
    <property type="evidence" value="ECO:0007669"/>
    <property type="project" value="TreeGrafter"/>
</dbReference>
<dbReference type="NCBIfam" id="TIGR00131">
    <property type="entry name" value="gal_kin"/>
    <property type="match status" value="1"/>
</dbReference>
<sequence length="514" mass="56699">MKSLVPQYDSLSDVYPDLSAQDDTALSVRRRFLKLTNTFQQEFGHKPSFVARSPGRVNIIGEHIDYSMYSVLPAGIGSDVLIAVRVLPKAQDSLFSIKMANGDMQKYPRREITIGQSGLVEIDSDQHSWTNYILAGLRGSLPYLRGRLGSSFTPNDMEILVDGNIPPGGGQSSSAAFICASILSVMGANNYSISRDDLLELAVVSERAVGVFSGGMDQAASIFAERDCLIHCNFFPKFSTERISFPDSGCVFLIAQSFVTSEKAVTAPVHYNLRVLECTLAAVVLAKICDINLEKDESPLGYCLRNLQEQIMKKSGQASDSPETQLSSMIDIVNARLTMTSYTREEIAYLLQIPTEELDRRYISQVNVRAEFFKLRQRALHVLEEARRVDRFRNTLTNCGDLNRERLLYLGELMNQTQASCKTLYECSCPEIDQICSISRSSGAYGARLTGAGWGGGTVHIVPQDKVSAVINALRTEYYLKKVPGLSQEKLRTAISIFKPGQGSSLIGISALES</sequence>
<dbReference type="Gene3D" id="3.30.70.3170">
    <property type="match status" value="1"/>
</dbReference>
<dbReference type="RefSeq" id="XP_016234809.1">
    <property type="nucleotide sequence ID" value="XM_016381707.1"/>
</dbReference>
<dbReference type="AlphaFoldDB" id="A0A0D2B6S7"/>
<dbReference type="InterPro" id="IPR019539">
    <property type="entry name" value="GalKase_N"/>
</dbReference>
<keyword evidence="5" id="KW-0299">Galactose metabolism</keyword>
<proteinExistence type="inferred from homology"/>
<dbReference type="PANTHER" id="PTHR10457:SF7">
    <property type="entry name" value="GALACTOKINASE-RELATED"/>
    <property type="match status" value="1"/>
</dbReference>
<feature type="domain" description="GHMP kinase N-terminal" evidence="9">
    <location>
        <begin position="146"/>
        <end position="224"/>
    </location>
</feature>
<keyword evidence="6" id="KW-1207">Sterol metabolism</keyword>
<keyword evidence="7" id="KW-0753">Steroid metabolism</keyword>
<evidence type="ECO:0000259" key="9">
    <source>
        <dbReference type="Pfam" id="PF00288"/>
    </source>
</evidence>
<accession>A0A0D2B6S7</accession>
<dbReference type="InterPro" id="IPR036554">
    <property type="entry name" value="GHMP_kinase_C_sf"/>
</dbReference>
<dbReference type="Gene3D" id="1.20.1440.340">
    <property type="match status" value="1"/>
</dbReference>
<keyword evidence="13" id="KW-1185">Reference proteome</keyword>
<dbReference type="PANTHER" id="PTHR10457">
    <property type="entry name" value="MEVALONATE KINASE/GALACTOKINASE"/>
    <property type="match status" value="1"/>
</dbReference>
<evidence type="ECO:0000256" key="2">
    <source>
        <dbReference type="ARBA" id="ARBA00022741"/>
    </source>
</evidence>
<dbReference type="Proteomes" id="UP000053328">
    <property type="component" value="Unassembled WGS sequence"/>
</dbReference>
<dbReference type="Pfam" id="PF10509">
    <property type="entry name" value="GalKase_gal_bdg"/>
    <property type="match status" value="1"/>
</dbReference>
<keyword evidence="12" id="KW-0808">Transferase</keyword>
<dbReference type="GeneID" id="27334460"/>
<feature type="domain" description="GHMP kinase C-terminal" evidence="10">
    <location>
        <begin position="402"/>
        <end position="479"/>
    </location>
</feature>
<name>A0A0D2B6S7_9EURO</name>
<dbReference type="GO" id="GO:0006012">
    <property type="term" value="P:galactose metabolic process"/>
    <property type="evidence" value="ECO:0007669"/>
    <property type="project" value="UniProtKB-KW"/>
</dbReference>
<dbReference type="InterPro" id="IPR019741">
    <property type="entry name" value="Galactokinase_CS"/>
</dbReference>
<organism evidence="12 13">
    <name type="scientific">Exophiala spinifera</name>
    <dbReference type="NCBI Taxonomy" id="91928"/>
    <lineage>
        <taxon>Eukaryota</taxon>
        <taxon>Fungi</taxon>
        <taxon>Dikarya</taxon>
        <taxon>Ascomycota</taxon>
        <taxon>Pezizomycotina</taxon>
        <taxon>Eurotiomycetes</taxon>
        <taxon>Chaetothyriomycetidae</taxon>
        <taxon>Chaetothyriales</taxon>
        <taxon>Herpotrichiellaceae</taxon>
        <taxon>Exophiala</taxon>
    </lineage>
</organism>
<evidence type="ECO:0000256" key="4">
    <source>
        <dbReference type="ARBA" id="ARBA00023011"/>
    </source>
</evidence>
<evidence type="ECO:0000256" key="3">
    <source>
        <dbReference type="ARBA" id="ARBA00022840"/>
    </source>
</evidence>
<dbReference type="SUPFAM" id="SSF54211">
    <property type="entry name" value="Ribosomal protein S5 domain 2-like"/>
    <property type="match status" value="1"/>
</dbReference>
<protein>
    <submittedName>
        <fullName evidence="12">Galactokinase</fullName>
    </submittedName>
</protein>
<dbReference type="EMBL" id="KN847496">
    <property type="protein sequence ID" value="KIW14593.1"/>
    <property type="molecule type" value="Genomic_DNA"/>
</dbReference>
<keyword evidence="4" id="KW-0444">Lipid biosynthesis</keyword>
<evidence type="ECO:0000256" key="6">
    <source>
        <dbReference type="ARBA" id="ARBA00023166"/>
    </source>
</evidence>
<dbReference type="Pfam" id="PF08544">
    <property type="entry name" value="GHMP_kinases_C"/>
    <property type="match status" value="1"/>
</dbReference>
<evidence type="ECO:0000313" key="13">
    <source>
        <dbReference type="Proteomes" id="UP000053328"/>
    </source>
</evidence>
<evidence type="ECO:0000259" key="10">
    <source>
        <dbReference type="Pfam" id="PF08544"/>
    </source>
</evidence>
<reference evidence="12 13" key="1">
    <citation type="submission" date="2015-01" db="EMBL/GenBank/DDBJ databases">
        <title>The Genome Sequence of Exophiala spinifera CBS89968.</title>
        <authorList>
            <consortium name="The Broad Institute Genomics Platform"/>
            <person name="Cuomo C."/>
            <person name="de Hoog S."/>
            <person name="Gorbushina A."/>
            <person name="Stielow B."/>
            <person name="Teixiera M."/>
            <person name="Abouelleil A."/>
            <person name="Chapman S.B."/>
            <person name="Priest M."/>
            <person name="Young S.K."/>
            <person name="Wortman J."/>
            <person name="Nusbaum C."/>
            <person name="Birren B."/>
        </authorList>
    </citation>
    <scope>NUCLEOTIDE SEQUENCE [LARGE SCALE GENOMIC DNA]</scope>
    <source>
        <strain evidence="12 13">CBS 89968</strain>
    </source>
</reference>
<dbReference type="GO" id="GO:0005524">
    <property type="term" value="F:ATP binding"/>
    <property type="evidence" value="ECO:0007669"/>
    <property type="project" value="UniProtKB-KW"/>
</dbReference>
<dbReference type="PROSITE" id="PS00106">
    <property type="entry name" value="GALACTOKINASE"/>
    <property type="match status" value="1"/>
</dbReference>
<dbReference type="InterPro" id="IPR013750">
    <property type="entry name" value="GHMP_kinase_C_dom"/>
</dbReference>
<dbReference type="Gene3D" id="3.30.230.10">
    <property type="match status" value="1"/>
</dbReference>
<dbReference type="FunFam" id="1.20.1440.340:FF:000003">
    <property type="entry name" value="GAL1p Galactokinase"/>
    <property type="match status" value="1"/>
</dbReference>
<dbReference type="GO" id="GO:0004335">
    <property type="term" value="F:galactokinase activity"/>
    <property type="evidence" value="ECO:0007669"/>
    <property type="project" value="InterPro"/>
</dbReference>
<dbReference type="SUPFAM" id="SSF55060">
    <property type="entry name" value="GHMP Kinase, C-terminal domain"/>
    <property type="match status" value="1"/>
</dbReference>